<feature type="transmembrane region" description="Helical" evidence="7">
    <location>
        <begin position="308"/>
        <end position="329"/>
    </location>
</feature>
<keyword evidence="4 7" id="KW-0812">Transmembrane</keyword>
<dbReference type="Proteomes" id="UP000325577">
    <property type="component" value="Linkage Group LG18"/>
</dbReference>
<feature type="transmembrane region" description="Helical" evidence="7">
    <location>
        <begin position="394"/>
        <end position="412"/>
    </location>
</feature>
<evidence type="ECO:0000313" key="9">
    <source>
        <dbReference type="EMBL" id="KAA8533705.1"/>
    </source>
</evidence>
<evidence type="ECO:0000256" key="5">
    <source>
        <dbReference type="ARBA" id="ARBA00022989"/>
    </source>
</evidence>
<proteinExistence type="predicted"/>
<dbReference type="PANTHER" id="PTHR43302:SF15">
    <property type="entry name" value="SILICON EFFLUX TRANSPORTER LSI2"/>
    <property type="match status" value="1"/>
</dbReference>
<gene>
    <name evidence="9" type="ORF">F0562_031222</name>
</gene>
<keyword evidence="3" id="KW-1003">Cell membrane</keyword>
<feature type="domain" description="Citrate transporter-like" evidence="8">
    <location>
        <begin position="1"/>
        <end position="360"/>
    </location>
</feature>
<sequence length="414" mass="45948">MVVFRVIKPKDAYEAIDLPILGLLFGSMVVGVYLEKAHMFKYLGKLLSWKSYGAKDLLCRICLVSAISSALFTNDTTCVVLTEFVLKIAKQKNLPPHPFLFALVSSANIGSSASPIGNPQNLIIAVRSEIPFGNFLHGILPAMVVGVFVNALILLCMYWKLLSIPKDEENQNKEIEDKMIDSNDMNSHRFSPWRSHNYTSLNDSQEHSSFKLQSMKTSSSLNVNEHTTEVIEDLVTEIASQVIDQTLGNQENEIIIQEGISWKSFDYLVIIGMLISLFKVKGFNETGIPNMLWEFIEPYARIDHFRGIVVLAAVILVLSNLFSNVPTVLLVGKLVAKSAASIPADTNKAWLILAWVSTVAGNFSLLGSAANLIVWEQARRARDDGYTLSFWRHLKFGVPSTLIITAIGLTLIKG</sequence>
<keyword evidence="2" id="KW-0813">Transport</keyword>
<keyword evidence="5 7" id="KW-1133">Transmembrane helix</keyword>
<evidence type="ECO:0000256" key="4">
    <source>
        <dbReference type="ARBA" id="ARBA00022692"/>
    </source>
</evidence>
<dbReference type="GO" id="GO:0055085">
    <property type="term" value="P:transmembrane transport"/>
    <property type="evidence" value="ECO:0007669"/>
    <property type="project" value="InterPro"/>
</dbReference>
<evidence type="ECO:0000256" key="2">
    <source>
        <dbReference type="ARBA" id="ARBA00022448"/>
    </source>
</evidence>
<evidence type="ECO:0000256" key="6">
    <source>
        <dbReference type="ARBA" id="ARBA00023136"/>
    </source>
</evidence>
<evidence type="ECO:0000259" key="8">
    <source>
        <dbReference type="Pfam" id="PF03600"/>
    </source>
</evidence>
<dbReference type="Pfam" id="PF03600">
    <property type="entry name" value="CitMHS"/>
    <property type="match status" value="1"/>
</dbReference>
<evidence type="ECO:0000256" key="3">
    <source>
        <dbReference type="ARBA" id="ARBA00022475"/>
    </source>
</evidence>
<feature type="transmembrane region" description="Helical" evidence="7">
    <location>
        <begin position="135"/>
        <end position="159"/>
    </location>
</feature>
<keyword evidence="6 7" id="KW-0472">Membrane</keyword>
<evidence type="ECO:0000256" key="1">
    <source>
        <dbReference type="ARBA" id="ARBA00004651"/>
    </source>
</evidence>
<organism evidence="9 10">
    <name type="scientific">Nyssa sinensis</name>
    <dbReference type="NCBI Taxonomy" id="561372"/>
    <lineage>
        <taxon>Eukaryota</taxon>
        <taxon>Viridiplantae</taxon>
        <taxon>Streptophyta</taxon>
        <taxon>Embryophyta</taxon>
        <taxon>Tracheophyta</taxon>
        <taxon>Spermatophyta</taxon>
        <taxon>Magnoliopsida</taxon>
        <taxon>eudicotyledons</taxon>
        <taxon>Gunneridae</taxon>
        <taxon>Pentapetalae</taxon>
        <taxon>asterids</taxon>
        <taxon>Cornales</taxon>
        <taxon>Nyssaceae</taxon>
        <taxon>Nyssa</taxon>
    </lineage>
</organism>
<accession>A0A5J5ARJ5</accession>
<comment type="subcellular location">
    <subcellularLocation>
        <location evidence="1">Cell membrane</location>
        <topology evidence="1">Multi-pass membrane protein</topology>
    </subcellularLocation>
</comment>
<feature type="transmembrane region" description="Helical" evidence="7">
    <location>
        <begin position="12"/>
        <end position="34"/>
    </location>
</feature>
<reference evidence="9 10" key="1">
    <citation type="submission" date="2019-09" db="EMBL/GenBank/DDBJ databases">
        <title>A chromosome-level genome assembly of the Chinese tupelo Nyssa sinensis.</title>
        <authorList>
            <person name="Yang X."/>
            <person name="Kang M."/>
            <person name="Yang Y."/>
            <person name="Xiong H."/>
            <person name="Wang M."/>
            <person name="Zhang Z."/>
            <person name="Wang Z."/>
            <person name="Wu H."/>
            <person name="Ma T."/>
            <person name="Liu J."/>
            <person name="Xi Z."/>
        </authorList>
    </citation>
    <scope>NUCLEOTIDE SEQUENCE [LARGE SCALE GENOMIC DNA]</scope>
    <source>
        <strain evidence="9">J267</strain>
        <tissue evidence="9">Leaf</tissue>
    </source>
</reference>
<evidence type="ECO:0000313" key="10">
    <source>
        <dbReference type="Proteomes" id="UP000325577"/>
    </source>
</evidence>
<dbReference type="OrthoDB" id="442352at2759"/>
<dbReference type="AlphaFoldDB" id="A0A5J5ARJ5"/>
<name>A0A5J5ARJ5_9ASTE</name>
<keyword evidence="10" id="KW-1185">Reference proteome</keyword>
<feature type="transmembrane region" description="Helical" evidence="7">
    <location>
        <begin position="349"/>
        <end position="374"/>
    </location>
</feature>
<protein>
    <recommendedName>
        <fullName evidence="8">Citrate transporter-like domain-containing protein</fullName>
    </recommendedName>
</protein>
<dbReference type="EMBL" id="CM018041">
    <property type="protein sequence ID" value="KAA8533705.1"/>
    <property type="molecule type" value="Genomic_DNA"/>
</dbReference>
<dbReference type="InterPro" id="IPR004680">
    <property type="entry name" value="Cit_transptr-like_dom"/>
</dbReference>
<dbReference type="GO" id="GO:0005886">
    <property type="term" value="C:plasma membrane"/>
    <property type="evidence" value="ECO:0007669"/>
    <property type="project" value="UniProtKB-SubCell"/>
</dbReference>
<dbReference type="PANTHER" id="PTHR43302">
    <property type="entry name" value="TRANSPORTER ARSB-RELATED"/>
    <property type="match status" value="1"/>
</dbReference>
<evidence type="ECO:0000256" key="7">
    <source>
        <dbReference type="SAM" id="Phobius"/>
    </source>
</evidence>
<dbReference type="CDD" id="cd01117">
    <property type="entry name" value="YbiR_permease"/>
    <property type="match status" value="1"/>
</dbReference>